<dbReference type="Pfam" id="PF00786">
    <property type="entry name" value="PBD"/>
    <property type="match status" value="1"/>
</dbReference>
<evidence type="ECO:0000256" key="6">
    <source>
        <dbReference type="PROSITE-ProRule" id="PRU10141"/>
    </source>
</evidence>
<feature type="compositionally biased region" description="Polar residues" evidence="7">
    <location>
        <begin position="197"/>
        <end position="210"/>
    </location>
</feature>
<evidence type="ECO:0000313" key="10">
    <source>
        <dbReference type="EMBL" id="KAK8878067.1"/>
    </source>
</evidence>
<dbReference type="SMART" id="SM00220">
    <property type="entry name" value="S_TKc"/>
    <property type="match status" value="1"/>
</dbReference>
<dbReference type="PANTHER" id="PTHR45832:SF22">
    <property type="entry name" value="SERINE_THREONINE-PROTEIN KINASE SAMKA-RELATED"/>
    <property type="match status" value="1"/>
</dbReference>
<dbReference type="InterPro" id="IPR000095">
    <property type="entry name" value="CRIB_dom"/>
</dbReference>
<evidence type="ECO:0000256" key="5">
    <source>
        <dbReference type="ARBA" id="ARBA00048679"/>
    </source>
</evidence>
<dbReference type="PROSITE" id="PS50011">
    <property type="entry name" value="PROTEIN_KINASE_DOM"/>
    <property type="match status" value="1"/>
</dbReference>
<sequence>MFGKGKKKAFQQELQIGAPLKVEHVVQITTNSGKYQNVPESIVKKFSSDQIDQSSIIKDSKIPANMRPKEISNPKKLIITGPQSFKHEIHVSKDSATGFIGLPDWMEKKLKMSGIKKQEVIDHPNEVIQVMNFVNKNVNVSENSTQADPTRQNPLRSSNKKSKNDSVNTKKPDQDPKPEEPNTPSKSDSKPKSKTPEQASTPQEEKVSNTVVQHSTVENVDPKTFLSDIVQIGSGGTSTVFKAKMAPDNKIVAVKAIDLDANERDIIQNEVDVQSALHNKNIVQIYRVVENQDWLYICMEYIDGGPLTDIVTICTMTEQQMAFIIREVLSALAVIHDSQKIHRDIKSDNILVSLDGSVKLADFGYTAQLANKNEKRKTVCGTPYWMAPELIQGYEYGTEVDIWSLGIMCIEMAEGVPPYLDEQPMRALYLIVVNGVKGLSDRDNWSSEFNDLIDSCLQVDPSKRPTAHALLEHPFLKKACPQSEIADLNKFAIEEKRKKDSSSAPF</sequence>
<keyword evidence="11" id="KW-1185">Reference proteome</keyword>
<keyword evidence="2 6" id="KW-0547">Nucleotide-binding</keyword>
<protein>
    <recommendedName>
        <fullName evidence="12">Non-specific serine/threonine protein kinase</fullName>
    </recommendedName>
</protein>
<feature type="binding site" evidence="6">
    <location>
        <position position="255"/>
    </location>
    <ligand>
        <name>ATP</name>
        <dbReference type="ChEBI" id="CHEBI:30616"/>
    </ligand>
</feature>
<comment type="catalytic activity">
    <reaction evidence="5">
        <text>L-seryl-[protein] + ATP = O-phospho-L-seryl-[protein] + ADP + H(+)</text>
        <dbReference type="Rhea" id="RHEA:17989"/>
        <dbReference type="Rhea" id="RHEA-COMP:9863"/>
        <dbReference type="Rhea" id="RHEA-COMP:11604"/>
        <dbReference type="ChEBI" id="CHEBI:15378"/>
        <dbReference type="ChEBI" id="CHEBI:29999"/>
        <dbReference type="ChEBI" id="CHEBI:30616"/>
        <dbReference type="ChEBI" id="CHEBI:83421"/>
        <dbReference type="ChEBI" id="CHEBI:456216"/>
        <dbReference type="EC" id="2.7.11.1"/>
    </reaction>
</comment>
<comment type="caution">
    <text evidence="10">The sequence shown here is derived from an EMBL/GenBank/DDBJ whole genome shotgun (WGS) entry which is preliminary data.</text>
</comment>
<dbReference type="Proteomes" id="UP001470230">
    <property type="component" value="Unassembled WGS sequence"/>
</dbReference>
<evidence type="ECO:0000256" key="2">
    <source>
        <dbReference type="ARBA" id="ARBA00022741"/>
    </source>
</evidence>
<dbReference type="InterPro" id="IPR051931">
    <property type="entry name" value="PAK3-like"/>
</dbReference>
<dbReference type="InterPro" id="IPR036936">
    <property type="entry name" value="CRIB_dom_sf"/>
</dbReference>
<dbReference type="InterPro" id="IPR000719">
    <property type="entry name" value="Prot_kinase_dom"/>
</dbReference>
<dbReference type="Gene3D" id="3.90.810.10">
    <property type="entry name" value="CRIB domain"/>
    <property type="match status" value="1"/>
</dbReference>
<dbReference type="PROSITE" id="PS00107">
    <property type="entry name" value="PROTEIN_KINASE_ATP"/>
    <property type="match status" value="1"/>
</dbReference>
<dbReference type="EMBL" id="JAPFFF010000011">
    <property type="protein sequence ID" value="KAK8878067.1"/>
    <property type="molecule type" value="Genomic_DNA"/>
</dbReference>
<dbReference type="Gene3D" id="1.10.510.10">
    <property type="entry name" value="Transferase(Phosphotransferase) domain 1"/>
    <property type="match status" value="1"/>
</dbReference>
<proteinExistence type="inferred from homology"/>
<evidence type="ECO:0000256" key="4">
    <source>
        <dbReference type="ARBA" id="ARBA00047899"/>
    </source>
</evidence>
<dbReference type="PROSITE" id="PS50108">
    <property type="entry name" value="CRIB"/>
    <property type="match status" value="1"/>
</dbReference>
<evidence type="ECO:0000259" key="9">
    <source>
        <dbReference type="PROSITE" id="PS50108"/>
    </source>
</evidence>
<comment type="catalytic activity">
    <reaction evidence="4">
        <text>L-threonyl-[protein] + ATP = O-phospho-L-threonyl-[protein] + ADP + H(+)</text>
        <dbReference type="Rhea" id="RHEA:46608"/>
        <dbReference type="Rhea" id="RHEA-COMP:11060"/>
        <dbReference type="Rhea" id="RHEA-COMP:11605"/>
        <dbReference type="ChEBI" id="CHEBI:15378"/>
        <dbReference type="ChEBI" id="CHEBI:30013"/>
        <dbReference type="ChEBI" id="CHEBI:30616"/>
        <dbReference type="ChEBI" id="CHEBI:61977"/>
        <dbReference type="ChEBI" id="CHEBI:456216"/>
        <dbReference type="EC" id="2.7.11.1"/>
    </reaction>
</comment>
<gene>
    <name evidence="10" type="ORF">M9Y10_004830</name>
</gene>
<keyword evidence="3 6" id="KW-0067">ATP-binding</keyword>
<organism evidence="10 11">
    <name type="scientific">Tritrichomonas musculus</name>
    <dbReference type="NCBI Taxonomy" id="1915356"/>
    <lineage>
        <taxon>Eukaryota</taxon>
        <taxon>Metamonada</taxon>
        <taxon>Parabasalia</taxon>
        <taxon>Tritrichomonadida</taxon>
        <taxon>Tritrichomonadidae</taxon>
        <taxon>Tritrichomonas</taxon>
    </lineage>
</organism>
<dbReference type="SUPFAM" id="SSF56112">
    <property type="entry name" value="Protein kinase-like (PK-like)"/>
    <property type="match status" value="1"/>
</dbReference>
<evidence type="ECO:0000256" key="3">
    <source>
        <dbReference type="ARBA" id="ARBA00022840"/>
    </source>
</evidence>
<dbReference type="InterPro" id="IPR011009">
    <property type="entry name" value="Kinase-like_dom_sf"/>
</dbReference>
<reference evidence="10 11" key="1">
    <citation type="submission" date="2024-04" db="EMBL/GenBank/DDBJ databases">
        <title>Tritrichomonas musculus Genome.</title>
        <authorList>
            <person name="Alves-Ferreira E."/>
            <person name="Grigg M."/>
            <person name="Lorenzi H."/>
            <person name="Galac M."/>
        </authorList>
    </citation>
    <scope>NUCLEOTIDE SEQUENCE [LARGE SCALE GENOMIC DNA]</scope>
    <source>
        <strain evidence="10 11">EAF2021</strain>
    </source>
</reference>
<evidence type="ECO:0000256" key="1">
    <source>
        <dbReference type="ARBA" id="ARBA00008874"/>
    </source>
</evidence>
<evidence type="ECO:0000313" key="11">
    <source>
        <dbReference type="Proteomes" id="UP001470230"/>
    </source>
</evidence>
<feature type="compositionally biased region" description="Basic and acidic residues" evidence="7">
    <location>
        <begin position="162"/>
        <end position="180"/>
    </location>
</feature>
<evidence type="ECO:0000259" key="8">
    <source>
        <dbReference type="PROSITE" id="PS50011"/>
    </source>
</evidence>
<feature type="domain" description="Protein kinase" evidence="8">
    <location>
        <begin position="226"/>
        <end position="476"/>
    </location>
</feature>
<evidence type="ECO:0000256" key="7">
    <source>
        <dbReference type="SAM" id="MobiDB-lite"/>
    </source>
</evidence>
<accession>A0ABR2JJM3</accession>
<dbReference type="Pfam" id="PF00069">
    <property type="entry name" value="Pkinase"/>
    <property type="match status" value="1"/>
</dbReference>
<comment type="similarity">
    <text evidence="1">Belongs to the protein kinase superfamily. STE Ser/Thr protein kinase family. STE20 subfamily.</text>
</comment>
<name>A0ABR2JJM3_9EUKA</name>
<feature type="compositionally biased region" description="Polar residues" evidence="7">
    <location>
        <begin position="141"/>
        <end position="156"/>
    </location>
</feature>
<evidence type="ECO:0008006" key="12">
    <source>
        <dbReference type="Google" id="ProtNLM"/>
    </source>
</evidence>
<feature type="domain" description="CRIB" evidence="9">
    <location>
        <begin position="79"/>
        <end position="92"/>
    </location>
</feature>
<feature type="region of interest" description="Disordered" evidence="7">
    <location>
        <begin position="141"/>
        <end position="210"/>
    </location>
</feature>
<dbReference type="InterPro" id="IPR017441">
    <property type="entry name" value="Protein_kinase_ATP_BS"/>
</dbReference>
<dbReference type="PANTHER" id="PTHR45832">
    <property type="entry name" value="SERINE/THREONINE-PROTEIN KINASE SAMKA-RELATED-RELATED"/>
    <property type="match status" value="1"/>
</dbReference>